<reference evidence="3" key="1">
    <citation type="journal article" date="2019" name="Int. J. Syst. Evol. Microbiol.">
        <title>The Global Catalogue of Microorganisms (GCM) 10K type strain sequencing project: providing services to taxonomists for standard genome sequencing and annotation.</title>
        <authorList>
            <consortium name="The Broad Institute Genomics Platform"/>
            <consortium name="The Broad Institute Genome Sequencing Center for Infectious Disease"/>
            <person name="Wu L."/>
            <person name="Ma J."/>
        </authorList>
    </citation>
    <scope>NUCLEOTIDE SEQUENCE [LARGE SCALE GENOMIC DNA]</scope>
    <source>
        <strain evidence="3">JCM 9091</strain>
    </source>
</reference>
<organism evidence="2 3">
    <name type="scientific">Streptomyces glomeratus</name>
    <dbReference type="NCBI Taxonomy" id="284452"/>
    <lineage>
        <taxon>Bacteria</taxon>
        <taxon>Bacillati</taxon>
        <taxon>Actinomycetota</taxon>
        <taxon>Actinomycetes</taxon>
        <taxon>Kitasatosporales</taxon>
        <taxon>Streptomycetaceae</taxon>
        <taxon>Streptomyces</taxon>
    </lineage>
</organism>
<comment type="caution">
    <text evidence="2">The sequence shown here is derived from an EMBL/GenBank/DDBJ whole genome shotgun (WGS) entry which is preliminary data.</text>
</comment>
<evidence type="ECO:0000256" key="1">
    <source>
        <dbReference type="SAM" id="MobiDB-lite"/>
    </source>
</evidence>
<feature type="region of interest" description="Disordered" evidence="1">
    <location>
        <begin position="1"/>
        <end position="33"/>
    </location>
</feature>
<dbReference type="Proteomes" id="UP001501532">
    <property type="component" value="Unassembled WGS sequence"/>
</dbReference>
<accession>A0ABP6M662</accession>
<evidence type="ECO:0000313" key="3">
    <source>
        <dbReference type="Proteomes" id="UP001501532"/>
    </source>
</evidence>
<gene>
    <name evidence="2" type="ORF">GCM10010448_65020</name>
</gene>
<feature type="compositionally biased region" description="Low complexity" evidence="1">
    <location>
        <begin position="1"/>
        <end position="16"/>
    </location>
</feature>
<keyword evidence="3" id="KW-1185">Reference proteome</keyword>
<protein>
    <submittedName>
        <fullName evidence="2">Uncharacterized protein</fullName>
    </submittedName>
</protein>
<name>A0ABP6M662_9ACTN</name>
<sequence>MGDSTMDSRSSSSAVSQAKGQRRGHGQKVNSESRDVWAGGLRLLHQETWAAHVPPESWAAQLPPQRVTLRLMTDMPPKVAWTREGARAFAPCVSAITA</sequence>
<proteinExistence type="predicted"/>
<evidence type="ECO:0000313" key="2">
    <source>
        <dbReference type="EMBL" id="GAA3073321.1"/>
    </source>
</evidence>
<dbReference type="EMBL" id="BAAAUF010000076">
    <property type="protein sequence ID" value="GAA3073321.1"/>
    <property type="molecule type" value="Genomic_DNA"/>
</dbReference>